<accession>A0A975MKW9</accession>
<evidence type="ECO:0000313" key="2">
    <source>
        <dbReference type="Proteomes" id="UP000676649"/>
    </source>
</evidence>
<evidence type="ECO:0000313" key="1">
    <source>
        <dbReference type="EMBL" id="QWF69758.1"/>
    </source>
</evidence>
<protein>
    <submittedName>
        <fullName evidence="1">Uncharacterized protein</fullName>
    </submittedName>
</protein>
<name>A0A975MKW9_9GAMM</name>
<dbReference type="AlphaFoldDB" id="A0A975MKW9"/>
<sequence>MSKDNESVLSNIKALRKHARHNIENGAVTKGYSADRKEVIRLLNEALATELV</sequence>
<dbReference type="KEGG" id="mpad:KEF85_10270"/>
<organism evidence="1 2">
    <name type="scientific">Methylomonas paludis</name>
    <dbReference type="NCBI Taxonomy" id="1173101"/>
    <lineage>
        <taxon>Bacteria</taxon>
        <taxon>Pseudomonadati</taxon>
        <taxon>Pseudomonadota</taxon>
        <taxon>Gammaproteobacteria</taxon>
        <taxon>Methylococcales</taxon>
        <taxon>Methylococcaceae</taxon>
        <taxon>Methylomonas</taxon>
    </lineage>
</organism>
<gene>
    <name evidence="1" type="ORF">KEF85_10270</name>
</gene>
<keyword evidence="2" id="KW-1185">Reference proteome</keyword>
<dbReference type="EMBL" id="CP073754">
    <property type="protein sequence ID" value="QWF69758.1"/>
    <property type="molecule type" value="Genomic_DNA"/>
</dbReference>
<proteinExistence type="predicted"/>
<dbReference type="RefSeq" id="WP_215580181.1">
    <property type="nucleotide sequence ID" value="NZ_CP073754.1"/>
</dbReference>
<dbReference type="Proteomes" id="UP000676649">
    <property type="component" value="Chromosome"/>
</dbReference>
<reference evidence="1" key="1">
    <citation type="submission" date="2021-04" db="EMBL/GenBank/DDBJ databases">
        <title>Draft genome sequence data of methanotrophic Methylovulum sp. strain S1L and Methylomonas sp. strain S2AM isolated from boreal lake water columns.</title>
        <authorList>
            <person name="Rissanen A.J."/>
            <person name="Mangayil R."/>
            <person name="Svenning M.M."/>
            <person name="Khanongnuch R."/>
        </authorList>
    </citation>
    <scope>NUCLEOTIDE SEQUENCE</scope>
    <source>
        <strain evidence="1">S2AM</strain>
    </source>
</reference>